<proteinExistence type="inferred from homology"/>
<gene>
    <name evidence="9" type="ORF">H9Q80_02745</name>
</gene>
<dbReference type="RefSeq" id="WP_117454037.1">
    <property type="nucleotide sequence ID" value="NZ_CP060636.1"/>
</dbReference>
<evidence type="ECO:0000313" key="10">
    <source>
        <dbReference type="Proteomes" id="UP000515856"/>
    </source>
</evidence>
<organism evidence="9 10">
    <name type="scientific">[Eubacterium] hominis</name>
    <dbReference type="NCBI Taxonomy" id="2764325"/>
    <lineage>
        <taxon>Bacteria</taxon>
        <taxon>Bacillati</taxon>
        <taxon>Bacillota</taxon>
        <taxon>Erysipelotrichia</taxon>
        <taxon>Erysipelotrichales</taxon>
        <taxon>Erysipelotrichaceae</taxon>
        <taxon>Amedibacillus</taxon>
    </lineage>
</organism>
<dbReference type="AlphaFoldDB" id="A0A7G9GQ07"/>
<dbReference type="InterPro" id="IPR031337">
    <property type="entry name" value="KDPG/KHG_AS_1"/>
</dbReference>
<reference evidence="9 10" key="1">
    <citation type="submission" date="2020-08" db="EMBL/GenBank/DDBJ databases">
        <authorList>
            <person name="Liu C."/>
            <person name="Sun Q."/>
        </authorList>
    </citation>
    <scope>NUCLEOTIDE SEQUENCE [LARGE SCALE GENOMIC DNA]</scope>
    <source>
        <strain evidence="9 10">NSJ-61</strain>
    </source>
</reference>
<dbReference type="PANTHER" id="PTHR30246:SF1">
    <property type="entry name" value="2-DEHYDRO-3-DEOXY-6-PHOSPHOGALACTONATE ALDOLASE-RELATED"/>
    <property type="match status" value="1"/>
</dbReference>
<dbReference type="Pfam" id="PF01081">
    <property type="entry name" value="Aldolase"/>
    <property type="match status" value="1"/>
</dbReference>
<keyword evidence="10" id="KW-1185">Reference proteome</keyword>
<dbReference type="KEGG" id="ehn:H9Q80_02745"/>
<name>A0A7G9GQ07_9FIRM</name>
<comment type="catalytic activity">
    <reaction evidence="1">
        <text>2-dehydro-3-deoxy-6-phospho-D-gluconate = D-glyceraldehyde 3-phosphate + pyruvate</text>
        <dbReference type="Rhea" id="RHEA:17089"/>
        <dbReference type="ChEBI" id="CHEBI:15361"/>
        <dbReference type="ChEBI" id="CHEBI:57569"/>
        <dbReference type="ChEBI" id="CHEBI:59776"/>
        <dbReference type="EC" id="4.1.2.14"/>
    </reaction>
</comment>
<dbReference type="PROSITE" id="PS00159">
    <property type="entry name" value="ALDOLASE_KDPG_KHG_1"/>
    <property type="match status" value="1"/>
</dbReference>
<keyword evidence="6" id="KW-0456">Lyase</keyword>
<evidence type="ECO:0000313" key="9">
    <source>
        <dbReference type="EMBL" id="QNM12889.1"/>
    </source>
</evidence>
<dbReference type="CDD" id="cd00452">
    <property type="entry name" value="KDPG_aldolase"/>
    <property type="match status" value="1"/>
</dbReference>
<dbReference type="EMBL" id="CP060636">
    <property type="protein sequence ID" value="QNM12889.1"/>
    <property type="molecule type" value="Genomic_DNA"/>
</dbReference>
<dbReference type="PANTHER" id="PTHR30246">
    <property type="entry name" value="2-KETO-3-DEOXY-6-PHOSPHOGLUCONATE ALDOLASE"/>
    <property type="match status" value="1"/>
</dbReference>
<evidence type="ECO:0000256" key="5">
    <source>
        <dbReference type="ARBA" id="ARBA00013063"/>
    </source>
</evidence>
<dbReference type="GO" id="GO:0008675">
    <property type="term" value="F:2-dehydro-3-deoxy-phosphogluconate aldolase activity"/>
    <property type="evidence" value="ECO:0007669"/>
    <property type="project" value="UniProtKB-EC"/>
</dbReference>
<comment type="similarity">
    <text evidence="3">Belongs to the KHG/KDPG aldolase family.</text>
</comment>
<evidence type="ECO:0000256" key="6">
    <source>
        <dbReference type="ARBA" id="ARBA00023239"/>
    </source>
</evidence>
<evidence type="ECO:0000256" key="2">
    <source>
        <dbReference type="ARBA" id="ARBA00004736"/>
    </source>
</evidence>
<dbReference type="NCBIfam" id="NF004325">
    <property type="entry name" value="PRK05718.1"/>
    <property type="match status" value="1"/>
</dbReference>
<dbReference type="PROSITE" id="PS00160">
    <property type="entry name" value="ALDOLASE_KDPG_KHG_2"/>
    <property type="match status" value="1"/>
</dbReference>
<dbReference type="SUPFAM" id="SSF51569">
    <property type="entry name" value="Aldolase"/>
    <property type="match status" value="1"/>
</dbReference>
<dbReference type="Proteomes" id="UP000515856">
    <property type="component" value="Chromosome"/>
</dbReference>
<dbReference type="EC" id="4.1.2.14" evidence="5"/>
<dbReference type="InterPro" id="IPR000887">
    <property type="entry name" value="Aldlse_KDPG_KHG"/>
</dbReference>
<comment type="subunit">
    <text evidence="4">Homotrimer.</text>
</comment>
<evidence type="ECO:0000256" key="4">
    <source>
        <dbReference type="ARBA" id="ARBA00011233"/>
    </source>
</evidence>
<accession>A0A7G9GQ07</accession>
<dbReference type="InterPro" id="IPR013785">
    <property type="entry name" value="Aldolase_TIM"/>
</dbReference>
<sequence>MNKHMERISQIGIVPVVKIMAKEDALPLAQALYNGGLDVAEITFRSEHAKYAIQTIHQALPDMLVGAGTVLSVEQAQEAVDAGAAFIVSPGFNEKVVAWCIDHDIDVYPGVSSASEVELAMSYGLKVLKFFPAQSSGGAKKIKDFSGPYQELSFMPTGGINMNNMHEYLSLPNVSAIGGSFMLPNDLVNAKDWDGIEALCKEAVKHMLDYQLIHIGINSENEEASLATAKQLCDLFHFTYYKKPKSNFAGVGFEVLHNKGRGENGHIGIYTPYPQRAMYQLAKQGIHFVEDSITRNKKTHLINFVYLDMEIAGFGIHLINPDVKMEV</sequence>
<dbReference type="Gene3D" id="3.20.20.70">
    <property type="entry name" value="Aldolase class I"/>
    <property type="match status" value="1"/>
</dbReference>
<dbReference type="InterPro" id="IPR031338">
    <property type="entry name" value="KDPG/KHG_AS_2"/>
</dbReference>
<evidence type="ECO:0000256" key="1">
    <source>
        <dbReference type="ARBA" id="ARBA00000654"/>
    </source>
</evidence>
<evidence type="ECO:0000256" key="3">
    <source>
        <dbReference type="ARBA" id="ARBA00006906"/>
    </source>
</evidence>
<evidence type="ECO:0000256" key="8">
    <source>
        <dbReference type="ARBA" id="ARBA00023277"/>
    </source>
</evidence>
<keyword evidence="7" id="KW-0704">Schiff base</keyword>
<keyword evidence="8" id="KW-0119">Carbohydrate metabolism</keyword>
<dbReference type="NCBIfam" id="TIGR01182">
    <property type="entry name" value="eda"/>
    <property type="match status" value="1"/>
</dbReference>
<protein>
    <recommendedName>
        <fullName evidence="5">2-dehydro-3-deoxy-phosphogluconate aldolase</fullName>
        <ecNumber evidence="5">4.1.2.14</ecNumber>
    </recommendedName>
</protein>
<comment type="pathway">
    <text evidence="2">Carbohydrate acid metabolism; 2-dehydro-3-deoxy-D-gluconate degradation; D-glyceraldehyde 3-phosphate and pyruvate from 2-dehydro-3-deoxy-D-gluconate: step 2/2.</text>
</comment>
<evidence type="ECO:0000256" key="7">
    <source>
        <dbReference type="ARBA" id="ARBA00023270"/>
    </source>
</evidence>